<sequence length="131" mass="14196">MILPKLSAAILSMSLLGSAYAASRLERDISLDQWVLMCGAANGAADAAGATEEDRHKHRKTARSHLMRYAAEHGYALSEFDALFELGMLEGRKLVAARSARGGAKFQALMHGFHSDKSIQYGDVEKALDTT</sequence>
<evidence type="ECO:0000313" key="2">
    <source>
        <dbReference type="EMBL" id="SHI40824.1"/>
    </source>
</evidence>
<feature type="signal peptide" evidence="1">
    <location>
        <begin position="1"/>
        <end position="21"/>
    </location>
</feature>
<evidence type="ECO:0000256" key="1">
    <source>
        <dbReference type="SAM" id="SignalP"/>
    </source>
</evidence>
<keyword evidence="1" id="KW-0732">Signal</keyword>
<dbReference type="RefSeq" id="WP_073109836.1">
    <property type="nucleotide sequence ID" value="NZ_FQXE01000023.1"/>
</dbReference>
<dbReference type="OrthoDB" id="8685676at2"/>
<name>A0A1M6AWF2_9BURK</name>
<gene>
    <name evidence="2" type="ORF">SAMN04488135_12342</name>
</gene>
<reference evidence="2 3" key="1">
    <citation type="submission" date="2016-11" db="EMBL/GenBank/DDBJ databases">
        <authorList>
            <person name="Jaros S."/>
            <person name="Januszkiewicz K."/>
            <person name="Wedrychowicz H."/>
        </authorList>
    </citation>
    <scope>NUCLEOTIDE SEQUENCE [LARGE SCALE GENOMIC DNA]</scope>
    <source>
        <strain evidence="2 3">CGMCC 1.10190</strain>
    </source>
</reference>
<feature type="chain" id="PRO_5012454898" description="Lipoprotein" evidence="1">
    <location>
        <begin position="22"/>
        <end position="131"/>
    </location>
</feature>
<accession>A0A1M6AWF2</accession>
<proteinExistence type="predicted"/>
<dbReference type="EMBL" id="FQXE01000023">
    <property type="protein sequence ID" value="SHI40824.1"/>
    <property type="molecule type" value="Genomic_DNA"/>
</dbReference>
<evidence type="ECO:0008006" key="4">
    <source>
        <dbReference type="Google" id="ProtNLM"/>
    </source>
</evidence>
<dbReference type="Proteomes" id="UP000184226">
    <property type="component" value="Unassembled WGS sequence"/>
</dbReference>
<protein>
    <recommendedName>
        <fullName evidence="4">Lipoprotein</fullName>
    </recommendedName>
</protein>
<dbReference type="AlphaFoldDB" id="A0A1M6AWF2"/>
<dbReference type="STRING" id="658167.SAMN04488135_12342"/>
<evidence type="ECO:0000313" key="3">
    <source>
        <dbReference type="Proteomes" id="UP000184226"/>
    </source>
</evidence>
<keyword evidence="3" id="KW-1185">Reference proteome</keyword>
<organism evidence="2 3">
    <name type="scientific">Pollutimonas bauzanensis</name>
    <dbReference type="NCBI Taxonomy" id="658167"/>
    <lineage>
        <taxon>Bacteria</taxon>
        <taxon>Pseudomonadati</taxon>
        <taxon>Pseudomonadota</taxon>
        <taxon>Betaproteobacteria</taxon>
        <taxon>Burkholderiales</taxon>
        <taxon>Alcaligenaceae</taxon>
        <taxon>Pollutimonas</taxon>
    </lineage>
</organism>